<dbReference type="NCBIfam" id="TIGR00628">
    <property type="entry name" value="ung"/>
    <property type="match status" value="1"/>
</dbReference>
<evidence type="ECO:0000256" key="7">
    <source>
        <dbReference type="ARBA" id="ARBA00022763"/>
    </source>
</evidence>
<dbReference type="CDD" id="cd10027">
    <property type="entry name" value="UDG-F1-like"/>
    <property type="match status" value="1"/>
</dbReference>
<evidence type="ECO:0000256" key="3">
    <source>
        <dbReference type="ARBA" id="ARBA00004496"/>
    </source>
</evidence>
<evidence type="ECO:0000256" key="10">
    <source>
        <dbReference type="HAMAP-Rule" id="MF_00148"/>
    </source>
</evidence>
<dbReference type="SMART" id="SM00987">
    <property type="entry name" value="UreE_C"/>
    <property type="match status" value="1"/>
</dbReference>
<proteinExistence type="inferred from homology"/>
<dbReference type="SMART" id="SM00986">
    <property type="entry name" value="UDG"/>
    <property type="match status" value="1"/>
</dbReference>
<dbReference type="PANTHER" id="PTHR11264">
    <property type="entry name" value="URACIL-DNA GLYCOSYLASE"/>
    <property type="match status" value="1"/>
</dbReference>
<accession>A0A1B7LXY2</accession>
<evidence type="ECO:0000313" key="14">
    <source>
        <dbReference type="EMBL" id="OAV60135.1"/>
    </source>
</evidence>
<dbReference type="InterPro" id="IPR002043">
    <property type="entry name" value="UDG_fam1"/>
</dbReference>
<reference evidence="14 15" key="1">
    <citation type="submission" date="2016-04" db="EMBL/GenBank/DDBJ databases">
        <title>First whole genome shotgun sequence of the bacterium Enteractinococcus sp. strain UASWS1574.</title>
        <authorList>
            <person name="Crovadore J."/>
            <person name="Chablais R."/>
            <person name="Lefort F."/>
        </authorList>
    </citation>
    <scope>NUCLEOTIDE SEQUENCE [LARGE SCALE GENOMIC DNA]</scope>
    <source>
        <strain evidence="14 15">UASWS1574</strain>
    </source>
</reference>
<organism evidence="14 15">
    <name type="scientific">Enteractinococcus helveticum</name>
    <dbReference type="NCBI Taxonomy" id="1837282"/>
    <lineage>
        <taxon>Bacteria</taxon>
        <taxon>Bacillati</taxon>
        <taxon>Actinomycetota</taxon>
        <taxon>Actinomycetes</taxon>
        <taxon>Micrococcales</taxon>
        <taxon>Micrococcaceae</taxon>
    </lineage>
</organism>
<dbReference type="AlphaFoldDB" id="A0A1B7LXY2"/>
<dbReference type="GO" id="GO:0004844">
    <property type="term" value="F:uracil DNA N-glycosylase activity"/>
    <property type="evidence" value="ECO:0007669"/>
    <property type="project" value="UniProtKB-UniRule"/>
</dbReference>
<evidence type="ECO:0000313" key="15">
    <source>
        <dbReference type="Proteomes" id="UP000078292"/>
    </source>
</evidence>
<evidence type="ECO:0000256" key="9">
    <source>
        <dbReference type="ARBA" id="ARBA00023204"/>
    </source>
</evidence>
<keyword evidence="6 10" id="KW-0963">Cytoplasm</keyword>
<evidence type="ECO:0000256" key="4">
    <source>
        <dbReference type="ARBA" id="ARBA00008184"/>
    </source>
</evidence>
<dbReference type="Pfam" id="PF03167">
    <property type="entry name" value="UDG"/>
    <property type="match status" value="1"/>
</dbReference>
<evidence type="ECO:0000256" key="2">
    <source>
        <dbReference type="ARBA" id="ARBA00002631"/>
    </source>
</evidence>
<keyword evidence="7 10" id="KW-0227">DNA damage</keyword>
<evidence type="ECO:0000259" key="13">
    <source>
        <dbReference type="SMART" id="SM00986"/>
    </source>
</evidence>
<evidence type="ECO:0000256" key="5">
    <source>
        <dbReference type="ARBA" id="ARBA00012030"/>
    </source>
</evidence>
<comment type="catalytic activity">
    <reaction evidence="1 10 12">
        <text>Hydrolyzes single-stranded DNA or mismatched double-stranded DNA and polynucleotides, releasing free uracil.</text>
        <dbReference type="EC" id="3.2.2.27"/>
    </reaction>
</comment>
<dbReference type="STRING" id="1837282.A6F49_12090"/>
<evidence type="ECO:0000256" key="6">
    <source>
        <dbReference type="ARBA" id="ARBA00022490"/>
    </source>
</evidence>
<dbReference type="EC" id="3.2.2.27" evidence="5 10"/>
<evidence type="ECO:0000256" key="1">
    <source>
        <dbReference type="ARBA" id="ARBA00001400"/>
    </source>
</evidence>
<gene>
    <name evidence="10" type="primary">ung</name>
    <name evidence="14" type="ORF">A6F49_12090</name>
</gene>
<keyword evidence="8 10" id="KW-0378">Hydrolase</keyword>
<keyword evidence="15" id="KW-1185">Reference proteome</keyword>
<dbReference type="SUPFAM" id="SSF52141">
    <property type="entry name" value="Uracil-DNA glycosylase-like"/>
    <property type="match status" value="1"/>
</dbReference>
<dbReference type="InterPro" id="IPR005122">
    <property type="entry name" value="Uracil-DNA_glycosylase-like"/>
</dbReference>
<dbReference type="PANTHER" id="PTHR11264:SF0">
    <property type="entry name" value="URACIL-DNA GLYCOSYLASE"/>
    <property type="match status" value="1"/>
</dbReference>
<keyword evidence="9 10" id="KW-0234">DNA repair</keyword>
<comment type="subcellular location">
    <subcellularLocation>
        <location evidence="3 10">Cytoplasm</location>
    </subcellularLocation>
</comment>
<feature type="domain" description="Uracil-DNA glycosylase-like" evidence="13">
    <location>
        <begin position="52"/>
        <end position="213"/>
    </location>
</feature>
<dbReference type="Gene3D" id="3.40.470.10">
    <property type="entry name" value="Uracil-DNA glycosylase-like domain"/>
    <property type="match status" value="1"/>
</dbReference>
<dbReference type="RefSeq" id="WP_052504791.1">
    <property type="nucleotide sequence ID" value="NZ_LXEY01000020.1"/>
</dbReference>
<comment type="similarity">
    <text evidence="4 10 12">Belongs to the uracil-DNA glycosylase (UDG) superfamily. UNG family.</text>
</comment>
<evidence type="ECO:0000256" key="12">
    <source>
        <dbReference type="RuleBase" id="RU003780"/>
    </source>
</evidence>
<dbReference type="HAMAP" id="MF_00148">
    <property type="entry name" value="UDG"/>
    <property type="match status" value="1"/>
</dbReference>
<dbReference type="InterPro" id="IPR036895">
    <property type="entry name" value="Uracil-DNA_glycosylase-like_sf"/>
</dbReference>
<dbReference type="NCBIfam" id="NF003592">
    <property type="entry name" value="PRK05254.1-5"/>
    <property type="match status" value="1"/>
</dbReference>
<dbReference type="OrthoDB" id="9804372at2"/>
<dbReference type="GO" id="GO:0097510">
    <property type="term" value="P:base-excision repair, AP site formation via deaminated base removal"/>
    <property type="evidence" value="ECO:0007669"/>
    <property type="project" value="TreeGrafter"/>
</dbReference>
<comment type="caution">
    <text evidence="14">The sequence shown here is derived from an EMBL/GenBank/DDBJ whole genome shotgun (WGS) entry which is preliminary data.</text>
</comment>
<dbReference type="Proteomes" id="UP000078292">
    <property type="component" value="Unassembled WGS sequence"/>
</dbReference>
<feature type="active site" description="Proton acceptor" evidence="10 11">
    <location>
        <position position="67"/>
    </location>
</feature>
<dbReference type="PROSITE" id="PS00130">
    <property type="entry name" value="U_DNA_GLYCOSYLASE"/>
    <property type="match status" value="1"/>
</dbReference>
<sequence length="237" mass="25904">MTFSTWPEIHPSWYPILEPVSDKLHTLMEHIASRRDDGEHIEPAADNVLRVFSMPFDEVKVLIVGQDPYPTPGHAVGLSFALDPEVRPLARSLVNIYKELQDDLGIAPADTGDLSGWEAQGVFLLNRVLTVTAHAAGSHRNLGWETITDAVIDGLASRGTPLVVILWGGQARTLAPRFTADDTLVLTSAHPSPLSARRGFFGSKPFSKTNEFLASHGVEPIDWAANSNHQPAQSELF</sequence>
<evidence type="ECO:0000256" key="11">
    <source>
        <dbReference type="PROSITE-ProRule" id="PRU10072"/>
    </source>
</evidence>
<protein>
    <recommendedName>
        <fullName evidence="5 10">Uracil-DNA glycosylase</fullName>
        <shortName evidence="10">UDG</shortName>
        <ecNumber evidence="5 10">3.2.2.27</ecNumber>
    </recommendedName>
</protein>
<comment type="function">
    <text evidence="2 10 12">Excises uracil residues from the DNA which can arise as a result of misincorporation of dUMP residues by DNA polymerase or due to deamination of cytosine.</text>
</comment>
<evidence type="ECO:0000256" key="8">
    <source>
        <dbReference type="ARBA" id="ARBA00022801"/>
    </source>
</evidence>
<name>A0A1B7LXY2_9MICC</name>
<dbReference type="GO" id="GO:0005737">
    <property type="term" value="C:cytoplasm"/>
    <property type="evidence" value="ECO:0007669"/>
    <property type="project" value="UniProtKB-SubCell"/>
</dbReference>
<dbReference type="NCBIfam" id="NF003588">
    <property type="entry name" value="PRK05254.1-1"/>
    <property type="match status" value="1"/>
</dbReference>
<dbReference type="EMBL" id="LXEY01000020">
    <property type="protein sequence ID" value="OAV60135.1"/>
    <property type="molecule type" value="Genomic_DNA"/>
</dbReference>
<dbReference type="FunFam" id="3.40.470.10:FF:000006">
    <property type="entry name" value="Uracil-DNA glycosylase"/>
    <property type="match status" value="1"/>
</dbReference>
<dbReference type="InterPro" id="IPR018085">
    <property type="entry name" value="Ura-DNA_Glyclase_AS"/>
</dbReference>